<comment type="caution">
    <text evidence="1">The sequence shown here is derived from an EMBL/GenBank/DDBJ whole genome shotgun (WGS) entry which is preliminary data.</text>
</comment>
<dbReference type="Proteomes" id="UP000821845">
    <property type="component" value="Chromosome 1"/>
</dbReference>
<gene>
    <name evidence="1" type="ORF">HPB50_024946</name>
</gene>
<keyword evidence="2" id="KW-1185">Reference proteome</keyword>
<name>A0ACB7TQQ9_HYAAI</name>
<evidence type="ECO:0000313" key="2">
    <source>
        <dbReference type="Proteomes" id="UP000821845"/>
    </source>
</evidence>
<organism evidence="1 2">
    <name type="scientific">Hyalomma asiaticum</name>
    <name type="common">Tick</name>
    <dbReference type="NCBI Taxonomy" id="266040"/>
    <lineage>
        <taxon>Eukaryota</taxon>
        <taxon>Metazoa</taxon>
        <taxon>Ecdysozoa</taxon>
        <taxon>Arthropoda</taxon>
        <taxon>Chelicerata</taxon>
        <taxon>Arachnida</taxon>
        <taxon>Acari</taxon>
        <taxon>Parasitiformes</taxon>
        <taxon>Ixodida</taxon>
        <taxon>Ixodoidea</taxon>
        <taxon>Ixodidae</taxon>
        <taxon>Hyalomminae</taxon>
        <taxon>Hyalomma</taxon>
    </lineage>
</organism>
<evidence type="ECO:0000313" key="1">
    <source>
        <dbReference type="EMBL" id="KAH6948509.1"/>
    </source>
</evidence>
<dbReference type="EMBL" id="CM023481">
    <property type="protein sequence ID" value="KAH6948509.1"/>
    <property type="molecule type" value="Genomic_DNA"/>
</dbReference>
<proteinExistence type="predicted"/>
<sequence length="121" mass="13725">MPVGSRPPAKDTRGLRHDTRRVFALFADFFSRHVSARPERNAICREAEETLRFLFSIWAIKRRPLARPDRDGSGGRCRQAFRPSSCLAKGKGGEHCVASPTRVWARRSPFPTAPYRACSLR</sequence>
<protein>
    <submittedName>
        <fullName evidence="1">Uncharacterized protein</fullName>
    </submittedName>
</protein>
<reference evidence="1" key="1">
    <citation type="submission" date="2020-05" db="EMBL/GenBank/DDBJ databases">
        <title>Large-scale comparative analyses of tick genomes elucidate their genetic diversity and vector capacities.</title>
        <authorList>
            <person name="Jia N."/>
            <person name="Wang J."/>
            <person name="Shi W."/>
            <person name="Du L."/>
            <person name="Sun Y."/>
            <person name="Zhan W."/>
            <person name="Jiang J."/>
            <person name="Wang Q."/>
            <person name="Zhang B."/>
            <person name="Ji P."/>
            <person name="Sakyi L.B."/>
            <person name="Cui X."/>
            <person name="Yuan T."/>
            <person name="Jiang B."/>
            <person name="Yang W."/>
            <person name="Lam T.T.-Y."/>
            <person name="Chang Q."/>
            <person name="Ding S."/>
            <person name="Wang X."/>
            <person name="Zhu J."/>
            <person name="Ruan X."/>
            <person name="Zhao L."/>
            <person name="Wei J."/>
            <person name="Que T."/>
            <person name="Du C."/>
            <person name="Cheng J."/>
            <person name="Dai P."/>
            <person name="Han X."/>
            <person name="Huang E."/>
            <person name="Gao Y."/>
            <person name="Liu J."/>
            <person name="Shao H."/>
            <person name="Ye R."/>
            <person name="Li L."/>
            <person name="Wei W."/>
            <person name="Wang X."/>
            <person name="Wang C."/>
            <person name="Yang T."/>
            <person name="Huo Q."/>
            <person name="Li W."/>
            <person name="Guo W."/>
            <person name="Chen H."/>
            <person name="Zhou L."/>
            <person name="Ni X."/>
            <person name="Tian J."/>
            <person name="Zhou Y."/>
            <person name="Sheng Y."/>
            <person name="Liu T."/>
            <person name="Pan Y."/>
            <person name="Xia L."/>
            <person name="Li J."/>
            <person name="Zhao F."/>
            <person name="Cao W."/>
        </authorList>
    </citation>
    <scope>NUCLEOTIDE SEQUENCE</scope>
    <source>
        <strain evidence="1">Hyas-2018</strain>
    </source>
</reference>
<accession>A0ACB7TQQ9</accession>